<comment type="caution">
    <text evidence="3">The sequence shown here is derived from an EMBL/GenBank/DDBJ whole genome shotgun (WGS) entry which is preliminary data.</text>
</comment>
<feature type="chain" id="PRO_5031173912" evidence="1">
    <location>
        <begin position="19"/>
        <end position="188"/>
    </location>
</feature>
<evidence type="ECO:0000259" key="2">
    <source>
        <dbReference type="Pfam" id="PF01464"/>
    </source>
</evidence>
<keyword evidence="1" id="KW-0732">Signal</keyword>
<organism evidence="3 4">
    <name type="scientific">Ralstonia pickettii</name>
    <name type="common">Burkholderia pickettii</name>
    <dbReference type="NCBI Taxonomy" id="329"/>
    <lineage>
        <taxon>Bacteria</taxon>
        <taxon>Pseudomonadati</taxon>
        <taxon>Pseudomonadota</taxon>
        <taxon>Betaproteobacteria</taxon>
        <taxon>Burkholderiales</taxon>
        <taxon>Burkholderiaceae</taxon>
        <taxon>Ralstonia</taxon>
    </lineage>
</organism>
<sequence>MKGAAFLVLVLLPALALADCIDDAAKFHQVDARLVRAIAQVESRMRPDAVGANTDGSTDIGLMQINSSWLPSLARYGITRAHLFDACVNAYVGSWILSRNIQQLGLTWDAVGAYNARSPAKRLIYAQKVYQALATVSSTPGRATANLESVVRTVNAPHIDAAPRAVTHRRRASTSSDITVVSWEPPNE</sequence>
<dbReference type="RefSeq" id="WP_154209169.1">
    <property type="nucleotide sequence ID" value="NZ_WJYN01000016.1"/>
</dbReference>
<feature type="domain" description="Transglycosylase SLT" evidence="2">
    <location>
        <begin position="20"/>
        <end position="116"/>
    </location>
</feature>
<dbReference type="Pfam" id="PF01464">
    <property type="entry name" value="SLT"/>
    <property type="match status" value="1"/>
</dbReference>
<dbReference type="CDD" id="cd13400">
    <property type="entry name" value="LT_IagB-like"/>
    <property type="match status" value="1"/>
</dbReference>
<evidence type="ECO:0000313" key="3">
    <source>
        <dbReference type="EMBL" id="MRT01645.1"/>
    </source>
</evidence>
<evidence type="ECO:0000256" key="1">
    <source>
        <dbReference type="SAM" id="SignalP"/>
    </source>
</evidence>
<dbReference type="EMBL" id="WJYN01000016">
    <property type="protein sequence ID" value="MRT01645.1"/>
    <property type="molecule type" value="Genomic_DNA"/>
</dbReference>
<protein>
    <submittedName>
        <fullName evidence="3">Transglycosylase SLT domain-containing protein</fullName>
    </submittedName>
</protein>
<gene>
    <name evidence="3" type="ORF">GJQ57_23650</name>
</gene>
<dbReference type="InterPro" id="IPR023346">
    <property type="entry name" value="Lysozyme-like_dom_sf"/>
</dbReference>
<dbReference type="AlphaFoldDB" id="A0A7X2LCP9"/>
<dbReference type="SUPFAM" id="SSF53955">
    <property type="entry name" value="Lysozyme-like"/>
    <property type="match status" value="1"/>
</dbReference>
<feature type="signal peptide" evidence="1">
    <location>
        <begin position="1"/>
        <end position="18"/>
    </location>
</feature>
<dbReference type="Proteomes" id="UP000441032">
    <property type="component" value="Unassembled WGS sequence"/>
</dbReference>
<accession>A0A7X2LCP9</accession>
<reference evidence="3 4" key="1">
    <citation type="submission" date="2019-11" db="EMBL/GenBank/DDBJ databases">
        <title>Phenotypic characterization of an OXA-22 and OXA-60 co-producing Ralstonia pickettii clinical strain.</title>
        <authorList>
            <person name="He F."/>
        </authorList>
    </citation>
    <scope>NUCLEOTIDE SEQUENCE [LARGE SCALE GENOMIC DNA]</scope>
    <source>
        <strain evidence="3 4">PSLESD1</strain>
    </source>
</reference>
<proteinExistence type="predicted"/>
<dbReference type="Gene3D" id="1.10.530.10">
    <property type="match status" value="1"/>
</dbReference>
<dbReference type="InterPro" id="IPR008258">
    <property type="entry name" value="Transglycosylase_SLT_dom_1"/>
</dbReference>
<evidence type="ECO:0000313" key="4">
    <source>
        <dbReference type="Proteomes" id="UP000441032"/>
    </source>
</evidence>
<name>A0A7X2LCP9_RALPI</name>